<dbReference type="Proteomes" id="UP001058660">
    <property type="component" value="Segment"/>
</dbReference>
<name>A0A9E7QDH5_9CAUD</name>
<dbReference type="EMBL" id="ON970568">
    <property type="protein sequence ID" value="UVK59072.1"/>
    <property type="molecule type" value="Genomic_DNA"/>
</dbReference>
<gene>
    <name evidence="1" type="primary">57</name>
    <name evidence="1" type="ORF">SEA_CEN1621_57</name>
</gene>
<reference evidence="1" key="1">
    <citation type="submission" date="2022-07" db="EMBL/GenBank/DDBJ databases">
        <authorList>
            <person name="Torres-Arroyo K.M."/>
            <person name="Cardona-Perez A.V."/>
            <person name="Cruz-Vazquez C.O."/>
            <person name="Davila-Rivera B.E."/>
            <person name="Flores-Rivera E.M."/>
            <person name="Morales-Rodriguez J."/>
            <person name="Ramirez-Renta G.M."/>
            <person name="Ramos-Rodriguez C.M."/>
            <person name="Rodriguez-Rivera J.M."/>
            <person name="Toledo-Marrero N."/>
            <person name="Velazquez-Nunez L.D."/>
            <person name="Velez-Alicea A.S."/>
            <person name="Vazquez E."/>
            <person name="Balish M.F."/>
            <person name="Garlena R.A."/>
            <person name="Russell D.A."/>
            <person name="Jacobs-Sera D."/>
            <person name="Hatfull G.F."/>
        </authorList>
    </citation>
    <scope>NUCLEOTIDE SEQUENCE</scope>
</reference>
<organism evidence="1 2">
    <name type="scientific">Microbacterium phage Cen1621</name>
    <dbReference type="NCBI Taxonomy" id="2965191"/>
    <lineage>
        <taxon>Viruses</taxon>
        <taxon>Duplodnaviria</taxon>
        <taxon>Heunggongvirae</taxon>
        <taxon>Uroviricota</taxon>
        <taxon>Caudoviricetes</taxon>
        <taxon>Casidaviridae</taxon>
        <taxon>Cenunavirus</taxon>
        <taxon>Cenunavirus Cen1621</taxon>
    </lineage>
</organism>
<accession>A0A9E7QDH5</accession>
<evidence type="ECO:0000313" key="2">
    <source>
        <dbReference type="Proteomes" id="UP001058660"/>
    </source>
</evidence>
<evidence type="ECO:0000313" key="1">
    <source>
        <dbReference type="EMBL" id="UVK59072.1"/>
    </source>
</evidence>
<sequence>MPNTIVERDARRLIADARAVTPQVNPWSHTEDAEVVAPLLVNFIHAAAELLEYLVDVHGGIDGIQEFRAVLHTAEAIMPQPLTGPLPCECEQCEPGAGVTRSAPAKSFWDALATRRALDAPNVALVTPIPARKAIDGEGTAPLQIVS</sequence>
<protein>
    <submittedName>
        <fullName evidence="1">Uncharacterized protein</fullName>
    </submittedName>
</protein>
<proteinExistence type="predicted"/>
<keyword evidence="2" id="KW-1185">Reference proteome</keyword>